<sequence>MMRKIWLAVLVSLVALAPAAWAAEVRVVHVHFAHGASGATLSGHVAGREAVHYLLGLSSGQMLRVVLHTGNDAVAFNVFEPGHVPGRDSALYIGETGGPRMEVRTAHNGDYLIQVFLNRAAARRGERANYRIEVSATGGAATAPTRPHDATVPGTTFHATGHIPCARHAGQPVAQCRFGVERTRGRGNGQVTVFWPDGGSRVIYFEDMTPVRYDESQADAGARMTVGRQGDDFHIRIGGQRFVIPEAVITGG</sequence>
<dbReference type="Proteomes" id="UP001138709">
    <property type="component" value="Unassembled WGS sequence"/>
</dbReference>
<dbReference type="Gene3D" id="2.60.120.380">
    <property type="match status" value="1"/>
</dbReference>
<evidence type="ECO:0000256" key="1">
    <source>
        <dbReference type="SAM" id="SignalP"/>
    </source>
</evidence>
<reference evidence="2" key="2">
    <citation type="journal article" date="2021" name="Syst. Appl. Microbiol.">
        <title>Roseomonas hellenica sp. nov., isolated from roots of wild-growing Alkanna tinctoria.</title>
        <authorList>
            <person name="Rat A."/>
            <person name="Naranjo H.D."/>
            <person name="Lebbe L."/>
            <person name="Cnockaert M."/>
            <person name="Krigas N."/>
            <person name="Grigoriadou K."/>
            <person name="Maloupa E."/>
            <person name="Willems A."/>
        </authorList>
    </citation>
    <scope>NUCLEOTIDE SEQUENCE</scope>
    <source>
        <strain evidence="2">LMG 31228</strain>
    </source>
</reference>
<comment type="caution">
    <text evidence="2">The sequence shown here is derived from an EMBL/GenBank/DDBJ whole genome shotgun (WGS) entry which is preliminary data.</text>
</comment>
<evidence type="ECO:0000313" key="2">
    <source>
        <dbReference type="EMBL" id="MBR0679123.1"/>
    </source>
</evidence>
<protein>
    <submittedName>
        <fullName evidence="2">Uncharacterized protein</fullName>
    </submittedName>
</protein>
<keyword evidence="3" id="KW-1185">Reference proteome</keyword>
<name>A0A9X9X5Y7_9PROT</name>
<evidence type="ECO:0000313" key="3">
    <source>
        <dbReference type="Proteomes" id="UP001138709"/>
    </source>
</evidence>
<feature type="chain" id="PRO_5040792030" evidence="1">
    <location>
        <begin position="23"/>
        <end position="252"/>
    </location>
</feature>
<gene>
    <name evidence="2" type="ORF">GXW74_01385</name>
</gene>
<proteinExistence type="predicted"/>
<dbReference type="RefSeq" id="WP_211844469.1">
    <property type="nucleotide sequence ID" value="NZ_JAAEDL010000001.1"/>
</dbReference>
<dbReference type="EMBL" id="JAAEDL010000001">
    <property type="protein sequence ID" value="MBR0679123.1"/>
    <property type="molecule type" value="Genomic_DNA"/>
</dbReference>
<dbReference type="AlphaFoldDB" id="A0A9X9X5Y7"/>
<keyword evidence="1" id="KW-0732">Signal</keyword>
<organism evidence="2 3">
    <name type="scientific">Neoroseomonas eburnea</name>
    <dbReference type="NCBI Taxonomy" id="1346889"/>
    <lineage>
        <taxon>Bacteria</taxon>
        <taxon>Pseudomonadati</taxon>
        <taxon>Pseudomonadota</taxon>
        <taxon>Alphaproteobacteria</taxon>
        <taxon>Acetobacterales</taxon>
        <taxon>Acetobacteraceae</taxon>
        <taxon>Neoroseomonas</taxon>
    </lineage>
</organism>
<reference evidence="2" key="1">
    <citation type="submission" date="2020-01" db="EMBL/GenBank/DDBJ databases">
        <authorList>
            <person name="Rat A."/>
        </authorList>
    </citation>
    <scope>NUCLEOTIDE SEQUENCE</scope>
    <source>
        <strain evidence="2">LMG 31228</strain>
    </source>
</reference>
<accession>A0A9X9X5Y7</accession>
<feature type="signal peptide" evidence="1">
    <location>
        <begin position="1"/>
        <end position="22"/>
    </location>
</feature>